<evidence type="ECO:0000313" key="3">
    <source>
        <dbReference type="Proteomes" id="UP000076577"/>
    </source>
</evidence>
<keyword evidence="1" id="KW-1133">Transmembrane helix</keyword>
<feature type="transmembrane region" description="Helical" evidence="1">
    <location>
        <begin position="7"/>
        <end position="27"/>
    </location>
</feature>
<evidence type="ECO:0000313" key="2">
    <source>
        <dbReference type="EMBL" id="KZL17880.1"/>
    </source>
</evidence>
<proteinExistence type="predicted"/>
<keyword evidence="3" id="KW-1185">Reference proteome</keyword>
<reference evidence="2 3" key="1">
    <citation type="journal article" date="2016" name="Front. Microbiol.">
        <title>Comparative Genomic Analysis Reveals a Diverse Repertoire of Genes Involved in Prokaryote-Eukaryote Interactions within the Pseudovibrio Genus.</title>
        <authorList>
            <person name="Romano S."/>
            <person name="Fernandez-Guerra A."/>
            <person name="Reen F.J."/>
            <person name="Glockner F.O."/>
            <person name="Crowley S.P."/>
            <person name="O'Sullivan O."/>
            <person name="Cotter P.D."/>
            <person name="Adams C."/>
            <person name="Dobson A.D."/>
            <person name="O'Gara F."/>
        </authorList>
    </citation>
    <scope>NUCLEOTIDE SEQUENCE [LARGE SCALE GENOMIC DNA]</scope>
    <source>
        <strain evidence="2 3">Ad2</strain>
    </source>
</reference>
<dbReference type="Proteomes" id="UP000076577">
    <property type="component" value="Unassembled WGS sequence"/>
</dbReference>
<keyword evidence="1" id="KW-0812">Transmembrane</keyword>
<dbReference type="EMBL" id="LMCB01000027">
    <property type="protein sequence ID" value="KZL17880.1"/>
    <property type="molecule type" value="Genomic_DNA"/>
</dbReference>
<sequence>MTIKNIIKSLLIVILMYTLISLSVYQFLYSVSVLAPIAVYLLIATSLIFALFSMFRFWTATLIVLLSLSLSLYSSPTFRIINNIKIFVSSGEELPNSGEIIKWGGNGTFQSDYFFYLLKMEEVNTADLESNIKKNANFSYLINDRCRLNLDRLNRNYLLIGSNC</sequence>
<feature type="transmembrane region" description="Helical" evidence="1">
    <location>
        <begin position="57"/>
        <end position="75"/>
    </location>
</feature>
<organism evidence="2 3">
    <name type="scientific">Pseudovibrio axinellae</name>
    <dbReference type="NCBI Taxonomy" id="989403"/>
    <lineage>
        <taxon>Bacteria</taxon>
        <taxon>Pseudomonadati</taxon>
        <taxon>Pseudomonadota</taxon>
        <taxon>Alphaproteobacteria</taxon>
        <taxon>Hyphomicrobiales</taxon>
        <taxon>Stappiaceae</taxon>
        <taxon>Pseudovibrio</taxon>
    </lineage>
</organism>
<evidence type="ECO:0008006" key="4">
    <source>
        <dbReference type="Google" id="ProtNLM"/>
    </source>
</evidence>
<protein>
    <recommendedName>
        <fullName evidence="4">DUF4131 domain-containing protein</fullName>
    </recommendedName>
</protein>
<dbReference type="AlphaFoldDB" id="A0A165XN84"/>
<dbReference type="PATRIC" id="fig|989403.3.peg.3070"/>
<keyword evidence="1" id="KW-0472">Membrane</keyword>
<evidence type="ECO:0000256" key="1">
    <source>
        <dbReference type="SAM" id="Phobius"/>
    </source>
</evidence>
<accession>A0A165XN84</accession>
<name>A0A165XN84_9HYPH</name>
<gene>
    <name evidence="2" type="ORF">PsAD2_02862</name>
</gene>
<feature type="transmembrane region" description="Helical" evidence="1">
    <location>
        <begin position="33"/>
        <end position="52"/>
    </location>
</feature>
<comment type="caution">
    <text evidence="2">The sequence shown here is derived from an EMBL/GenBank/DDBJ whole genome shotgun (WGS) entry which is preliminary data.</text>
</comment>
<dbReference type="RefSeq" id="WP_139201488.1">
    <property type="nucleotide sequence ID" value="NZ_FOFM01000077.1"/>
</dbReference>